<dbReference type="InterPro" id="IPR001789">
    <property type="entry name" value="Sig_transdc_resp-reg_receiver"/>
</dbReference>
<dbReference type="PANTHER" id="PTHR43214:SF43">
    <property type="entry name" value="TWO-COMPONENT RESPONSE REGULATOR"/>
    <property type="match status" value="1"/>
</dbReference>
<dbReference type="SUPFAM" id="SSF52172">
    <property type="entry name" value="CheY-like"/>
    <property type="match status" value="1"/>
</dbReference>
<comment type="caution">
    <text evidence="6">The sequence shown here is derived from an EMBL/GenBank/DDBJ whole genome shotgun (WGS) entry which is preliminary data.</text>
</comment>
<evidence type="ECO:0000313" key="6">
    <source>
        <dbReference type="EMBL" id="ODJ89095.1"/>
    </source>
</evidence>
<dbReference type="InterPro" id="IPR039420">
    <property type="entry name" value="WalR-like"/>
</dbReference>
<dbReference type="CDD" id="cd17535">
    <property type="entry name" value="REC_NarL-like"/>
    <property type="match status" value="1"/>
</dbReference>
<keyword evidence="2" id="KW-0238">DNA-binding</keyword>
<evidence type="ECO:0000313" key="7">
    <source>
        <dbReference type="Proteomes" id="UP000094769"/>
    </source>
</evidence>
<evidence type="ECO:0000256" key="2">
    <source>
        <dbReference type="ARBA" id="ARBA00023125"/>
    </source>
</evidence>
<sequence length="215" mass="23250">MNPIRVLLVDDHAVVRAGYRTLLDGIPDIKVVAEAERGEEACQRFAELLPNVVVMDLSLPGIGGLEATRRIIARDSEAAILVFSMHDDTAFVEKALAAGARGYITKNSAAEIMVDAIRAVASGQAFIDHELAQNLALRRAGGGGEIFDCLTTREFQIFNLLAHGKTPSETASELALSYKTVANYTTQIKLKLNVKTSTELVHLAIRHGIIDPVSE</sequence>
<dbReference type="InterPro" id="IPR016032">
    <property type="entry name" value="Sig_transdc_resp-reg_C-effctor"/>
</dbReference>
<dbReference type="PANTHER" id="PTHR43214">
    <property type="entry name" value="TWO-COMPONENT RESPONSE REGULATOR"/>
    <property type="match status" value="1"/>
</dbReference>
<dbReference type="GO" id="GO:0006355">
    <property type="term" value="P:regulation of DNA-templated transcription"/>
    <property type="evidence" value="ECO:0007669"/>
    <property type="project" value="InterPro"/>
</dbReference>
<dbReference type="InterPro" id="IPR011006">
    <property type="entry name" value="CheY-like_superfamily"/>
</dbReference>
<dbReference type="RefSeq" id="WP_069121322.1">
    <property type="nucleotide sequence ID" value="NZ_MARB01000003.1"/>
</dbReference>
<name>A0A7Z1AGG2_9GAMM</name>
<dbReference type="EMBL" id="MARB01000003">
    <property type="protein sequence ID" value="ODJ89095.1"/>
    <property type="molecule type" value="Genomic_DNA"/>
</dbReference>
<gene>
    <name evidence="6" type="primary">uvrY_2</name>
    <name evidence="6" type="ORF">CODIS_07080</name>
</gene>
<dbReference type="InterPro" id="IPR058245">
    <property type="entry name" value="NreC/VraR/RcsB-like_REC"/>
</dbReference>
<dbReference type="Pfam" id="PF00072">
    <property type="entry name" value="Response_reg"/>
    <property type="match status" value="1"/>
</dbReference>
<dbReference type="AlphaFoldDB" id="A0A7Z1AGG2"/>
<dbReference type="OrthoDB" id="9796655at2"/>
<feature type="modified residue" description="4-aspartylphosphate" evidence="3">
    <location>
        <position position="56"/>
    </location>
</feature>
<accession>A0A7Z1AGG2</accession>
<dbReference type="Pfam" id="PF00196">
    <property type="entry name" value="GerE"/>
    <property type="match status" value="1"/>
</dbReference>
<organism evidence="6 7">
    <name type="scientific">Candidatus Thiodiazotropha endolucinida</name>
    <dbReference type="NCBI Taxonomy" id="1655433"/>
    <lineage>
        <taxon>Bacteria</taxon>
        <taxon>Pseudomonadati</taxon>
        <taxon>Pseudomonadota</taxon>
        <taxon>Gammaproteobacteria</taxon>
        <taxon>Chromatiales</taxon>
        <taxon>Sedimenticolaceae</taxon>
        <taxon>Candidatus Thiodiazotropha</taxon>
    </lineage>
</organism>
<keyword evidence="7" id="KW-1185">Reference proteome</keyword>
<dbReference type="SMART" id="SM00421">
    <property type="entry name" value="HTH_LUXR"/>
    <property type="match status" value="1"/>
</dbReference>
<dbReference type="PROSITE" id="PS50043">
    <property type="entry name" value="HTH_LUXR_2"/>
    <property type="match status" value="1"/>
</dbReference>
<dbReference type="GO" id="GO:0003677">
    <property type="term" value="F:DNA binding"/>
    <property type="evidence" value="ECO:0007669"/>
    <property type="project" value="UniProtKB-KW"/>
</dbReference>
<dbReference type="SUPFAM" id="SSF46894">
    <property type="entry name" value="C-terminal effector domain of the bipartite response regulators"/>
    <property type="match status" value="1"/>
</dbReference>
<feature type="domain" description="Response regulatory" evidence="5">
    <location>
        <begin position="5"/>
        <end position="121"/>
    </location>
</feature>
<dbReference type="CDD" id="cd06170">
    <property type="entry name" value="LuxR_C_like"/>
    <property type="match status" value="1"/>
</dbReference>
<dbReference type="PROSITE" id="PS50110">
    <property type="entry name" value="RESPONSE_REGULATORY"/>
    <property type="match status" value="1"/>
</dbReference>
<keyword evidence="1 3" id="KW-0597">Phosphoprotein</keyword>
<evidence type="ECO:0000256" key="1">
    <source>
        <dbReference type="ARBA" id="ARBA00022553"/>
    </source>
</evidence>
<dbReference type="InterPro" id="IPR000792">
    <property type="entry name" value="Tscrpt_reg_LuxR_C"/>
</dbReference>
<dbReference type="PRINTS" id="PR00038">
    <property type="entry name" value="HTHLUXR"/>
</dbReference>
<evidence type="ECO:0000259" key="5">
    <source>
        <dbReference type="PROSITE" id="PS50110"/>
    </source>
</evidence>
<proteinExistence type="predicted"/>
<dbReference type="SMART" id="SM00448">
    <property type="entry name" value="REC"/>
    <property type="match status" value="1"/>
</dbReference>
<evidence type="ECO:0000256" key="3">
    <source>
        <dbReference type="PROSITE-ProRule" id="PRU00169"/>
    </source>
</evidence>
<dbReference type="GO" id="GO:0000160">
    <property type="term" value="P:phosphorelay signal transduction system"/>
    <property type="evidence" value="ECO:0007669"/>
    <property type="project" value="InterPro"/>
</dbReference>
<dbReference type="Proteomes" id="UP000094769">
    <property type="component" value="Unassembled WGS sequence"/>
</dbReference>
<protein>
    <submittedName>
        <fullName evidence="6">Response regulator UvrY</fullName>
    </submittedName>
</protein>
<feature type="domain" description="HTH luxR-type" evidence="4">
    <location>
        <begin position="143"/>
        <end position="208"/>
    </location>
</feature>
<evidence type="ECO:0000259" key="4">
    <source>
        <dbReference type="PROSITE" id="PS50043"/>
    </source>
</evidence>
<reference evidence="6 7" key="1">
    <citation type="submission" date="2016-06" db="EMBL/GenBank/DDBJ databases">
        <title>Genome sequence of endosymbiont of Candidatus Endolucinida thiodiazotropha.</title>
        <authorList>
            <person name="Poehlein A."/>
            <person name="Koenig S."/>
            <person name="Heiden S.E."/>
            <person name="Thuermer A."/>
            <person name="Voget S."/>
            <person name="Daniel R."/>
            <person name="Markert S."/>
            <person name="Gros O."/>
            <person name="Schweder T."/>
        </authorList>
    </citation>
    <scope>NUCLEOTIDE SEQUENCE [LARGE SCALE GENOMIC DNA]</scope>
    <source>
        <strain evidence="6 7">COS</strain>
    </source>
</reference>
<dbReference type="Gene3D" id="3.40.50.2300">
    <property type="match status" value="1"/>
</dbReference>